<dbReference type="GO" id="GO:0006368">
    <property type="term" value="P:transcription elongation by RNA polymerase II"/>
    <property type="evidence" value="ECO:0007669"/>
    <property type="project" value="TreeGrafter"/>
</dbReference>
<dbReference type="Pfam" id="PF00439">
    <property type="entry name" value="Bromodomain"/>
    <property type="match status" value="1"/>
</dbReference>
<evidence type="ECO:0000256" key="1">
    <source>
        <dbReference type="ARBA" id="ARBA00004123"/>
    </source>
</evidence>
<dbReference type="PANTHER" id="PTHR16062:SF19">
    <property type="entry name" value="PROTEIN POLYBROMO-1"/>
    <property type="match status" value="1"/>
</dbReference>
<dbReference type="GO" id="GO:0006338">
    <property type="term" value="P:chromatin remodeling"/>
    <property type="evidence" value="ECO:0007669"/>
    <property type="project" value="InterPro"/>
</dbReference>
<dbReference type="Gene3D" id="1.20.920.10">
    <property type="entry name" value="Bromodomain-like"/>
    <property type="match status" value="1"/>
</dbReference>
<evidence type="ECO:0000313" key="12">
    <source>
        <dbReference type="Proteomes" id="UP000094385"/>
    </source>
</evidence>
<evidence type="ECO:0000256" key="5">
    <source>
        <dbReference type="ARBA" id="ARBA00023117"/>
    </source>
</evidence>
<evidence type="ECO:0000313" key="11">
    <source>
        <dbReference type="EMBL" id="ODQ72555.1"/>
    </source>
</evidence>
<dbReference type="SMART" id="SM00297">
    <property type="entry name" value="BROMO"/>
    <property type="match status" value="1"/>
</dbReference>
<dbReference type="PANTHER" id="PTHR16062">
    <property type="entry name" value="SWI/SNF-RELATED"/>
    <property type="match status" value="1"/>
</dbReference>
<dbReference type="InterPro" id="IPR018359">
    <property type="entry name" value="Bromodomain_CS"/>
</dbReference>
<evidence type="ECO:0000256" key="3">
    <source>
        <dbReference type="ARBA" id="ARBA00022853"/>
    </source>
</evidence>
<keyword evidence="7" id="KW-0539">Nucleus</keyword>
<protein>
    <recommendedName>
        <fullName evidence="10">Bromo domain-containing protein</fullName>
    </recommendedName>
</protein>
<dbReference type="InterPro" id="IPR037382">
    <property type="entry name" value="Rsc/polybromo"/>
</dbReference>
<dbReference type="OrthoDB" id="1742084at2759"/>
<dbReference type="CDD" id="cd04369">
    <property type="entry name" value="Bromodomain"/>
    <property type="match status" value="1"/>
</dbReference>
<dbReference type="GO" id="GO:0016586">
    <property type="term" value="C:RSC-type complex"/>
    <property type="evidence" value="ECO:0007669"/>
    <property type="project" value="InterPro"/>
</dbReference>
<keyword evidence="6" id="KW-0804">Transcription</keyword>
<dbReference type="Proteomes" id="UP000094385">
    <property type="component" value="Unassembled WGS sequence"/>
</dbReference>
<evidence type="ECO:0000256" key="4">
    <source>
        <dbReference type="ARBA" id="ARBA00023015"/>
    </source>
</evidence>
<evidence type="ECO:0000256" key="8">
    <source>
        <dbReference type="PROSITE-ProRule" id="PRU00035"/>
    </source>
</evidence>
<feature type="compositionally biased region" description="Acidic residues" evidence="9">
    <location>
        <begin position="177"/>
        <end position="187"/>
    </location>
</feature>
<evidence type="ECO:0000256" key="9">
    <source>
        <dbReference type="SAM" id="MobiDB-lite"/>
    </source>
</evidence>
<keyword evidence="2" id="KW-0677">Repeat</keyword>
<dbReference type="PRINTS" id="PR00503">
    <property type="entry name" value="BROMODOMAIN"/>
</dbReference>
<dbReference type="GO" id="GO:0003682">
    <property type="term" value="F:chromatin binding"/>
    <property type="evidence" value="ECO:0007669"/>
    <property type="project" value="TreeGrafter"/>
</dbReference>
<evidence type="ECO:0000256" key="6">
    <source>
        <dbReference type="ARBA" id="ARBA00023163"/>
    </source>
</evidence>
<gene>
    <name evidence="11" type="ORF">LIPSTDRAFT_72148</name>
</gene>
<accession>A0A1E3Q4C3</accession>
<reference evidence="11 12" key="1">
    <citation type="journal article" date="2016" name="Proc. Natl. Acad. Sci. U.S.A.">
        <title>Comparative genomics of biotechnologically important yeasts.</title>
        <authorList>
            <person name="Riley R."/>
            <person name="Haridas S."/>
            <person name="Wolfe K.H."/>
            <person name="Lopes M.R."/>
            <person name="Hittinger C.T."/>
            <person name="Goeker M."/>
            <person name="Salamov A.A."/>
            <person name="Wisecaver J.H."/>
            <person name="Long T.M."/>
            <person name="Calvey C.H."/>
            <person name="Aerts A.L."/>
            <person name="Barry K.W."/>
            <person name="Choi C."/>
            <person name="Clum A."/>
            <person name="Coughlan A.Y."/>
            <person name="Deshpande S."/>
            <person name="Douglass A.P."/>
            <person name="Hanson S.J."/>
            <person name="Klenk H.-P."/>
            <person name="LaButti K.M."/>
            <person name="Lapidus A."/>
            <person name="Lindquist E.A."/>
            <person name="Lipzen A.M."/>
            <person name="Meier-Kolthoff J.P."/>
            <person name="Ohm R.A."/>
            <person name="Otillar R.P."/>
            <person name="Pangilinan J.L."/>
            <person name="Peng Y."/>
            <person name="Rokas A."/>
            <person name="Rosa C.A."/>
            <person name="Scheuner C."/>
            <person name="Sibirny A.A."/>
            <person name="Slot J.C."/>
            <person name="Stielow J.B."/>
            <person name="Sun H."/>
            <person name="Kurtzman C.P."/>
            <person name="Blackwell M."/>
            <person name="Grigoriev I.V."/>
            <person name="Jeffries T.W."/>
        </authorList>
    </citation>
    <scope>NUCLEOTIDE SEQUENCE [LARGE SCALE GENOMIC DNA]</scope>
    <source>
        <strain evidence="11 12">NRRL Y-11557</strain>
    </source>
</reference>
<dbReference type="EMBL" id="KV454295">
    <property type="protein sequence ID" value="ODQ72555.1"/>
    <property type="molecule type" value="Genomic_DNA"/>
</dbReference>
<feature type="compositionally biased region" description="Polar residues" evidence="9">
    <location>
        <begin position="271"/>
        <end position="286"/>
    </location>
</feature>
<dbReference type="InterPro" id="IPR001487">
    <property type="entry name" value="Bromodomain"/>
</dbReference>
<keyword evidence="4" id="KW-0805">Transcription regulation</keyword>
<feature type="compositionally biased region" description="Low complexity" evidence="9">
    <location>
        <begin position="321"/>
        <end position="334"/>
    </location>
</feature>
<sequence>MSDENAMETLLSLMLEIIDELANLRTGKRGRYYAELFMVEPDGNEYPEYYEVIKNPMALETVKQNVNDRMYSSFDAFENDMRLIFDNAMIFNEEESQVYNDASHLQRSFEAKLARRKRAYDEFLGHMPSSKSKKRKQPPEEEGESRSVKLKISLKEPEDRPSKIKLSIGKGRATIESEAEESVVEEEPEKRKVKSSKEEKSHRGRGRPPRHPKVDDEVEMSDNEAKPARKPTRTSADKSSPSDKLLPAASVDNEKAKTEEPVDIGSPSRLIRSTRSAATTTLQSFTEHAADIDSEAARAGNATPKSAEVSAPTTSGPPILPSSVPALPVVVPSPNDVKSTPGLRPSAGQPQAQSKIAEESRSRSPGKTIADALITHFSISSSTRHPSFPPYFITFPPHEREVFQSFTVTLPAMYSVVTISPTLSKSLLTRHYNLYMSLNSRRLSPTIIPGSGVRKMNEPPKSFYEVKLNPGVNMIECLVHASPPPPPGMAGGRVVVAPQRYGLLGGTNTTVNSEGSEKERIVVWVLVQR</sequence>
<dbReference type="PROSITE" id="PS50014">
    <property type="entry name" value="BROMODOMAIN_2"/>
    <property type="match status" value="1"/>
</dbReference>
<comment type="subcellular location">
    <subcellularLocation>
        <location evidence="1">Nucleus</location>
    </subcellularLocation>
</comment>
<feature type="compositionally biased region" description="Basic and acidic residues" evidence="9">
    <location>
        <begin position="153"/>
        <end position="162"/>
    </location>
</feature>
<evidence type="ECO:0000256" key="7">
    <source>
        <dbReference type="ARBA" id="ARBA00023242"/>
    </source>
</evidence>
<feature type="region of interest" description="Disordered" evidence="9">
    <location>
        <begin position="122"/>
        <end position="365"/>
    </location>
</feature>
<keyword evidence="3" id="KW-0156">Chromatin regulator</keyword>
<dbReference type="SUPFAM" id="SSF47370">
    <property type="entry name" value="Bromodomain"/>
    <property type="match status" value="1"/>
</dbReference>
<dbReference type="InterPro" id="IPR054551">
    <property type="entry name" value="RSC4_Ig-like"/>
</dbReference>
<keyword evidence="5 8" id="KW-0103">Bromodomain</keyword>
<evidence type="ECO:0000256" key="2">
    <source>
        <dbReference type="ARBA" id="ARBA00022737"/>
    </source>
</evidence>
<proteinExistence type="predicted"/>
<feature type="domain" description="Bromo" evidence="10">
    <location>
        <begin position="29"/>
        <end position="99"/>
    </location>
</feature>
<dbReference type="PROSITE" id="PS00633">
    <property type="entry name" value="BROMODOMAIN_1"/>
    <property type="match status" value="1"/>
</dbReference>
<keyword evidence="12" id="KW-1185">Reference proteome</keyword>
<organism evidence="11 12">
    <name type="scientific">Lipomyces starkeyi NRRL Y-11557</name>
    <dbReference type="NCBI Taxonomy" id="675824"/>
    <lineage>
        <taxon>Eukaryota</taxon>
        <taxon>Fungi</taxon>
        <taxon>Dikarya</taxon>
        <taxon>Ascomycota</taxon>
        <taxon>Saccharomycotina</taxon>
        <taxon>Lipomycetes</taxon>
        <taxon>Lipomycetales</taxon>
        <taxon>Lipomycetaceae</taxon>
        <taxon>Lipomyces</taxon>
    </lineage>
</organism>
<dbReference type="AlphaFoldDB" id="A0A1E3Q4C3"/>
<dbReference type="InterPro" id="IPR036427">
    <property type="entry name" value="Bromodomain-like_sf"/>
</dbReference>
<feature type="compositionally biased region" description="Basic residues" evidence="9">
    <location>
        <begin position="202"/>
        <end position="211"/>
    </location>
</feature>
<name>A0A1E3Q4C3_LIPST</name>
<dbReference type="STRING" id="675824.A0A1E3Q4C3"/>
<evidence type="ECO:0000259" key="10">
    <source>
        <dbReference type="PROSITE" id="PS50014"/>
    </source>
</evidence>
<dbReference type="Pfam" id="PF22994">
    <property type="entry name" value="RSC4_Ig_like"/>
    <property type="match status" value="1"/>
</dbReference>